<evidence type="ECO:0008006" key="3">
    <source>
        <dbReference type="Google" id="ProtNLM"/>
    </source>
</evidence>
<evidence type="ECO:0000313" key="1">
    <source>
        <dbReference type="EMBL" id="RLQ23131.1"/>
    </source>
</evidence>
<dbReference type="Proteomes" id="UP000265509">
    <property type="component" value="Unassembled WGS sequence"/>
</dbReference>
<protein>
    <recommendedName>
        <fullName evidence="3">Carboxypeptidase regulatory-like domain-containing protein</fullName>
    </recommendedName>
</protein>
<accession>A0A3L7E3X4</accession>
<evidence type="ECO:0000313" key="2">
    <source>
        <dbReference type="Proteomes" id="UP000265509"/>
    </source>
</evidence>
<reference evidence="1 2" key="1">
    <citation type="submission" date="2018-07" db="EMBL/GenBank/DDBJ databases">
        <title>Halioglobus sp. genome submission.</title>
        <authorList>
            <person name="Ye M.-Q."/>
            <person name="Du Z.-J."/>
        </authorList>
    </citation>
    <scope>NUCLEOTIDE SEQUENCE [LARGE SCALE GENOMIC DNA]</scope>
    <source>
        <strain evidence="1 2">U0301</strain>
    </source>
</reference>
<keyword evidence="2" id="KW-1185">Reference proteome</keyword>
<gene>
    <name evidence="1" type="ORF">DWB85_03950</name>
</gene>
<dbReference type="EMBL" id="QRAN01000003">
    <property type="protein sequence ID" value="RLQ23131.1"/>
    <property type="molecule type" value="Genomic_DNA"/>
</dbReference>
<organism evidence="1 2">
    <name type="scientific">Seongchinamella sediminis</name>
    <dbReference type="NCBI Taxonomy" id="2283635"/>
    <lineage>
        <taxon>Bacteria</taxon>
        <taxon>Pseudomonadati</taxon>
        <taxon>Pseudomonadota</taxon>
        <taxon>Gammaproteobacteria</taxon>
        <taxon>Cellvibrionales</taxon>
        <taxon>Halieaceae</taxon>
        <taxon>Seongchinamella</taxon>
    </lineage>
</organism>
<dbReference type="AlphaFoldDB" id="A0A3L7E3X4"/>
<comment type="caution">
    <text evidence="1">The sequence shown here is derived from an EMBL/GenBank/DDBJ whole genome shotgun (WGS) entry which is preliminary data.</text>
</comment>
<sequence length="322" mass="36096">MQTGLLLAVCTVVFTGCSDSDNIHPGVELQDNILVFTDARFSRRLVQDIVDEHEANPEVALQDEILGPRVSLVKLMGKTNHFGIDIQLQPPEYIDYHATVPETRVWIAEYPGTRDLDLQTDDTGWWTMYVVKDRDVDLEFSFIFEKEDWVTTKTNVNVIDDNDNTDFAIQFIDPYYYQYGMLPFVESMMRSNGYPNFFFSNAMVVTVGKSWGSMHDDRLPHGDPGALVSLSPETPDAIGPIYFNASVIPDLSQESVSVDGGVTWLNMPVNGTYKVTAHKEGVIYPTVTFRIDQTDIEAGVELFIASPPDSLEGDNDSPPGEY</sequence>
<proteinExistence type="predicted"/>
<name>A0A3L7E3X4_9GAMM</name>